<protein>
    <submittedName>
        <fullName evidence="2">Uncharacterized protein</fullName>
    </submittedName>
</protein>
<evidence type="ECO:0000313" key="3">
    <source>
        <dbReference type="Proteomes" id="UP001243330"/>
    </source>
</evidence>
<reference evidence="2" key="1">
    <citation type="submission" date="2023-01" db="EMBL/GenBank/DDBJ databases">
        <title>Colletotrichum chrysophilum M932 genome sequence.</title>
        <authorList>
            <person name="Baroncelli R."/>
        </authorList>
    </citation>
    <scope>NUCLEOTIDE SEQUENCE</scope>
    <source>
        <strain evidence="2">M932</strain>
    </source>
</reference>
<name>A0AAD9ALA1_9PEZI</name>
<accession>A0AAD9ALA1</accession>
<evidence type="ECO:0000256" key="1">
    <source>
        <dbReference type="SAM" id="Phobius"/>
    </source>
</evidence>
<dbReference type="Proteomes" id="UP001243330">
    <property type="component" value="Unassembled WGS sequence"/>
</dbReference>
<keyword evidence="3" id="KW-1185">Reference proteome</keyword>
<gene>
    <name evidence="2" type="ORF">CCHR01_07327</name>
</gene>
<evidence type="ECO:0000313" key="2">
    <source>
        <dbReference type="EMBL" id="KAK1850003.1"/>
    </source>
</evidence>
<proteinExistence type="predicted"/>
<organism evidence="2 3">
    <name type="scientific">Colletotrichum chrysophilum</name>
    <dbReference type="NCBI Taxonomy" id="1836956"/>
    <lineage>
        <taxon>Eukaryota</taxon>
        <taxon>Fungi</taxon>
        <taxon>Dikarya</taxon>
        <taxon>Ascomycota</taxon>
        <taxon>Pezizomycotina</taxon>
        <taxon>Sordariomycetes</taxon>
        <taxon>Hypocreomycetidae</taxon>
        <taxon>Glomerellales</taxon>
        <taxon>Glomerellaceae</taxon>
        <taxon>Colletotrichum</taxon>
        <taxon>Colletotrichum gloeosporioides species complex</taxon>
    </lineage>
</organism>
<feature type="transmembrane region" description="Helical" evidence="1">
    <location>
        <begin position="72"/>
        <end position="89"/>
    </location>
</feature>
<keyword evidence="1" id="KW-0472">Membrane</keyword>
<comment type="caution">
    <text evidence="2">The sequence shown here is derived from an EMBL/GenBank/DDBJ whole genome shotgun (WGS) entry which is preliminary data.</text>
</comment>
<keyword evidence="1" id="KW-0812">Transmembrane</keyword>
<feature type="transmembrane region" description="Helical" evidence="1">
    <location>
        <begin position="42"/>
        <end position="60"/>
    </location>
</feature>
<keyword evidence="1" id="KW-1133">Transmembrane helix</keyword>
<dbReference type="EMBL" id="JAQOWY010000129">
    <property type="protein sequence ID" value="KAK1850003.1"/>
    <property type="molecule type" value="Genomic_DNA"/>
</dbReference>
<sequence>MAAEGEDTLGLEKPDFNGRNLRKASGLVLFCVSAWLDSDLDLVIFGGLLLHLALFCFTATWEVGSFFHSRHIFFHCFFSFWVIGITGRGSGDRSMAHLQGGLQGNCVEGSAMSRPAMQIQYTSHAQVFFTARLSSTQVLANCPITVP</sequence>
<dbReference type="AlphaFoldDB" id="A0AAD9ALA1"/>